<protein>
    <recommendedName>
        <fullName evidence="10">MRG-binding protein</fullName>
    </recommendedName>
</protein>
<evidence type="ECO:0000313" key="8">
    <source>
        <dbReference type="EMBL" id="KAL3868313.1"/>
    </source>
</evidence>
<dbReference type="EMBL" id="JBJQND010000008">
    <property type="protein sequence ID" value="KAL3868313.1"/>
    <property type="molecule type" value="Genomic_DNA"/>
</dbReference>
<dbReference type="GO" id="GO:0006325">
    <property type="term" value="P:chromatin organization"/>
    <property type="evidence" value="ECO:0007669"/>
    <property type="project" value="UniProtKB-KW"/>
</dbReference>
<feature type="region of interest" description="Disordered" evidence="7">
    <location>
        <begin position="100"/>
        <end position="196"/>
    </location>
</feature>
<keyword evidence="9" id="KW-1185">Reference proteome</keyword>
<comment type="similarity">
    <text evidence="2">Belongs to the EAF7 family.</text>
</comment>
<evidence type="ECO:0000256" key="6">
    <source>
        <dbReference type="ARBA" id="ARBA00023242"/>
    </source>
</evidence>
<dbReference type="PANTHER" id="PTHR13581:SF5">
    <property type="entry name" value="MRG_MORF4L-BINDING PROTEIN"/>
    <property type="match status" value="1"/>
</dbReference>
<gene>
    <name evidence="8" type="ORF">ACJMK2_041134</name>
</gene>
<organism evidence="8 9">
    <name type="scientific">Sinanodonta woodiana</name>
    <name type="common">Chinese pond mussel</name>
    <name type="synonym">Anodonta woodiana</name>
    <dbReference type="NCBI Taxonomy" id="1069815"/>
    <lineage>
        <taxon>Eukaryota</taxon>
        <taxon>Metazoa</taxon>
        <taxon>Spiralia</taxon>
        <taxon>Lophotrochozoa</taxon>
        <taxon>Mollusca</taxon>
        <taxon>Bivalvia</taxon>
        <taxon>Autobranchia</taxon>
        <taxon>Heteroconchia</taxon>
        <taxon>Palaeoheterodonta</taxon>
        <taxon>Unionida</taxon>
        <taxon>Unionoidea</taxon>
        <taxon>Unionidae</taxon>
        <taxon>Unioninae</taxon>
        <taxon>Sinanodonta</taxon>
    </lineage>
</organism>
<feature type="compositionally biased region" description="Polar residues" evidence="7">
    <location>
        <begin position="156"/>
        <end position="167"/>
    </location>
</feature>
<keyword evidence="5" id="KW-0804">Transcription</keyword>
<dbReference type="PANTHER" id="PTHR13581">
    <property type="entry name" value="MRG-BINDING PROTEIN"/>
    <property type="match status" value="1"/>
</dbReference>
<proteinExistence type="inferred from homology"/>
<keyword evidence="6" id="KW-0539">Nucleus</keyword>
<evidence type="ECO:0000256" key="4">
    <source>
        <dbReference type="ARBA" id="ARBA00023015"/>
    </source>
</evidence>
<evidence type="ECO:0000256" key="5">
    <source>
        <dbReference type="ARBA" id="ARBA00023163"/>
    </source>
</evidence>
<evidence type="ECO:0000256" key="7">
    <source>
        <dbReference type="SAM" id="MobiDB-lite"/>
    </source>
</evidence>
<dbReference type="AlphaFoldDB" id="A0ABD3W609"/>
<comment type="caution">
    <text evidence="8">The sequence shown here is derived from an EMBL/GenBank/DDBJ whole genome shotgun (WGS) entry which is preliminary data.</text>
</comment>
<keyword evidence="3" id="KW-0156">Chromatin regulator</keyword>
<accession>A0ABD3W609</accession>
<dbReference type="GO" id="GO:0005634">
    <property type="term" value="C:nucleus"/>
    <property type="evidence" value="ECO:0007669"/>
    <property type="project" value="UniProtKB-SubCell"/>
</dbReference>
<evidence type="ECO:0008006" key="10">
    <source>
        <dbReference type="Google" id="ProtNLM"/>
    </source>
</evidence>
<evidence type="ECO:0000313" key="9">
    <source>
        <dbReference type="Proteomes" id="UP001634394"/>
    </source>
</evidence>
<evidence type="ECO:0000256" key="1">
    <source>
        <dbReference type="ARBA" id="ARBA00004123"/>
    </source>
</evidence>
<reference evidence="8 9" key="1">
    <citation type="submission" date="2024-11" db="EMBL/GenBank/DDBJ databases">
        <title>Chromosome-level genome assembly of the freshwater bivalve Anodonta woodiana.</title>
        <authorList>
            <person name="Chen X."/>
        </authorList>
    </citation>
    <scope>NUCLEOTIDE SEQUENCE [LARGE SCALE GENOMIC DNA]</scope>
    <source>
        <strain evidence="8">MN2024</strain>
        <tissue evidence="8">Gills</tissue>
    </source>
</reference>
<name>A0ABD3W609_SINWO</name>
<evidence type="ECO:0000256" key="3">
    <source>
        <dbReference type="ARBA" id="ARBA00022853"/>
    </source>
</evidence>
<feature type="compositionally biased region" description="Basic and acidic residues" evidence="7">
    <location>
        <begin position="111"/>
        <end position="141"/>
    </location>
</feature>
<dbReference type="Proteomes" id="UP001634394">
    <property type="component" value="Unassembled WGS sequence"/>
</dbReference>
<comment type="subcellular location">
    <subcellularLocation>
        <location evidence="1">Nucleus</location>
    </subcellularLocation>
</comment>
<dbReference type="InterPro" id="IPR012423">
    <property type="entry name" value="Eaf7/MRGBP"/>
</dbReference>
<dbReference type="Pfam" id="PF07904">
    <property type="entry name" value="Eaf7"/>
    <property type="match status" value="1"/>
</dbReference>
<keyword evidence="4" id="KW-0805">Transcription regulation</keyword>
<sequence>MQFSFMGDQSAIGSVEFEVNLFHAMRGHKPVGVNRHFQMMFIQEKINGASGSKNLSAKQIWNHLTTMYDLQALNESEILPFPNKELDFSLPDEEFSDLMQRDFPRMPPSSRVEENSKTEQIKTENVSKETKEGKDTKEKESSGSTNKGSRSDTRHSVSTHAVNTPENSPKRKRTRHNQSASASPATPDAPPTKRRR</sequence>
<evidence type="ECO:0000256" key="2">
    <source>
        <dbReference type="ARBA" id="ARBA00007117"/>
    </source>
</evidence>